<reference evidence="4" key="2">
    <citation type="submission" date="2012-02" db="EMBL/GenBank/DDBJ databases">
        <title>Complete sequence of chromosome 1 of Prevotella dentalis DSM 3688.</title>
        <authorList>
            <person name="Lucas S."/>
            <person name="Copeland A."/>
            <person name="Lapidus A."/>
            <person name="Glavina del Rio T."/>
            <person name="Dalin E."/>
            <person name="Tice H."/>
            <person name="Bruce D."/>
            <person name="Goodwin L."/>
            <person name="Pitluck S."/>
            <person name="Peters L."/>
            <person name="Mikhailova N."/>
            <person name="Chertkov O."/>
            <person name="Kyrpides N."/>
            <person name="Mavromatis K."/>
            <person name="Ivanova N."/>
            <person name="Brettin T."/>
            <person name="Detter J.C."/>
            <person name="Han C."/>
            <person name="Larimer F."/>
            <person name="Land M."/>
            <person name="Hauser L."/>
            <person name="Markowitz V."/>
            <person name="Cheng J.-F."/>
            <person name="Hugenholtz P."/>
            <person name="Woyke T."/>
            <person name="Wu D."/>
            <person name="Gronow S."/>
            <person name="Wellnitz S."/>
            <person name="Brambilla E."/>
            <person name="Klenk H.-P."/>
            <person name="Eisen J.A."/>
        </authorList>
    </citation>
    <scope>NUCLEOTIDE SEQUENCE [LARGE SCALE GENOMIC DNA]</scope>
    <source>
        <strain evidence="4">ATCC 49559 / DSM 3688 / JCM 13448 / NCTC 12043 / ES 2772</strain>
    </source>
</reference>
<dbReference type="HOGENOM" id="CLU_1601191_0_0_10"/>
<name>F9D2Y7_PREDD</name>
<reference evidence="2 3" key="1">
    <citation type="submission" date="2011-04" db="EMBL/GenBank/DDBJ databases">
        <authorList>
            <person name="Muzny D."/>
            <person name="Qin X."/>
            <person name="Deng J."/>
            <person name="Jiang H."/>
            <person name="Liu Y."/>
            <person name="Qu J."/>
            <person name="Song X.-Z."/>
            <person name="Zhang L."/>
            <person name="Thornton R."/>
            <person name="Coyle M."/>
            <person name="Francisco L."/>
            <person name="Jackson L."/>
            <person name="Javaid M."/>
            <person name="Korchina V."/>
            <person name="Kovar C."/>
            <person name="Mata R."/>
            <person name="Mathew T."/>
            <person name="Ngo R."/>
            <person name="Nguyen L."/>
            <person name="Nguyen N."/>
            <person name="Okwuonu G."/>
            <person name="Ongeri F."/>
            <person name="Pham C."/>
            <person name="Simmons D."/>
            <person name="Wilczek-Boney K."/>
            <person name="Hale W."/>
            <person name="Jakkamsetti A."/>
            <person name="Pham P."/>
            <person name="Ruth R."/>
            <person name="San Lucas F."/>
            <person name="Warren J."/>
            <person name="Zhang J."/>
            <person name="Zhao Z."/>
            <person name="Zhou C."/>
            <person name="Zhu D."/>
            <person name="Lee S."/>
            <person name="Bess C."/>
            <person name="Blankenburg K."/>
            <person name="Forbes L."/>
            <person name="Fu Q."/>
            <person name="Gubbala S."/>
            <person name="Hirani K."/>
            <person name="Jayaseelan J.C."/>
            <person name="Lara F."/>
            <person name="Munidasa M."/>
            <person name="Palculict T."/>
            <person name="Patil S."/>
            <person name="Pu L.-L."/>
            <person name="Saada N."/>
            <person name="Tang L."/>
            <person name="Weissenberger G."/>
            <person name="Zhu Y."/>
            <person name="Hemphill L."/>
            <person name="Shang Y."/>
            <person name="Youmans B."/>
            <person name="Ayvaz T."/>
            <person name="Ross M."/>
            <person name="Santibanez J."/>
            <person name="Aqrawi P."/>
            <person name="Gross S."/>
            <person name="Joshi V."/>
            <person name="Fowler G."/>
            <person name="Nazareth L."/>
            <person name="Reid J."/>
            <person name="Worley K."/>
            <person name="Petrosino J."/>
            <person name="Highlander S."/>
            <person name="Gibbs R."/>
        </authorList>
    </citation>
    <scope>NUCLEOTIDE SEQUENCE [LARGE SCALE GENOMIC DNA]</scope>
    <source>
        <strain evidence="2 3">DSM 3688</strain>
    </source>
</reference>
<proteinExistence type="predicted"/>
<dbReference type="RefSeq" id="WP_005845255.1">
    <property type="nucleotide sequence ID" value="NC_019960.1"/>
</dbReference>
<evidence type="ECO:0000313" key="4">
    <source>
        <dbReference type="Proteomes" id="UP000010862"/>
    </source>
</evidence>
<gene>
    <name evidence="1" type="ordered locus">Prede_1340</name>
    <name evidence="2" type="ORF">HMPREF9136_1215</name>
</gene>
<evidence type="ECO:0000313" key="2">
    <source>
        <dbReference type="EMBL" id="EGQ15454.1"/>
    </source>
</evidence>
<organism evidence="2 3">
    <name type="scientific">Prevotella dentalis (strain ATCC 49559 / DSM 3688 / JCM 13448 / NCTC 12043 / ES 2772)</name>
    <name type="common">Mitsuokella dentalis</name>
    <dbReference type="NCBI Taxonomy" id="908937"/>
    <lineage>
        <taxon>Bacteria</taxon>
        <taxon>Pseudomonadati</taxon>
        <taxon>Bacteroidota</taxon>
        <taxon>Bacteroidia</taxon>
        <taxon>Bacteroidales</taxon>
        <taxon>Prevotellaceae</taxon>
        <taxon>Prevotella</taxon>
    </lineage>
</organism>
<dbReference type="Proteomes" id="UP000010862">
    <property type="component" value="Chromosome 1"/>
</dbReference>
<dbReference type="AlphaFoldDB" id="F9D2Y7"/>
<dbReference type="EMBL" id="AFPW01000015">
    <property type="protein sequence ID" value="EGQ15454.1"/>
    <property type="molecule type" value="Genomic_DNA"/>
</dbReference>
<dbReference type="Proteomes" id="UP000007820">
    <property type="component" value="Unassembled WGS sequence"/>
</dbReference>
<keyword evidence="4" id="KW-1185">Reference proteome</keyword>
<evidence type="ECO:0000313" key="3">
    <source>
        <dbReference type="Proteomes" id="UP000007820"/>
    </source>
</evidence>
<sequence>MANNIARGQITISTLENGKDGNSVNANLALKTTSNWTDWVEVSALTGNNKVFVYSYSLTDRIPTTQDITFSIEVEIKDFVGSTTDTPRCVVQGHKNGNISDWSFNTTHNNIDKANGVYYCSFTLKPIVESNVFPFQFRFDNCTCKFRFRKVKVEYGKVNTAYIPND</sequence>
<evidence type="ECO:0000313" key="1">
    <source>
        <dbReference type="EMBL" id="AGB28661.1"/>
    </source>
</evidence>
<dbReference type="KEGG" id="pdt:Prede_1340"/>
<reference evidence="1" key="3">
    <citation type="submission" date="2012-02" db="EMBL/GenBank/DDBJ databases">
        <title>Complete sequence of chromosome 1 of Prevotella dentalis DSM 3688.</title>
        <authorList>
            <consortium name="US DOE Joint Genome Institute (JGI-PGF)"/>
            <person name="Lucas S."/>
            <person name="Copeland A."/>
            <person name="Lapidus A."/>
            <person name="Glavina del Rio T."/>
            <person name="Dalin E."/>
            <person name="Tice H."/>
            <person name="Bruce D."/>
            <person name="Goodwin L."/>
            <person name="Pitluck S."/>
            <person name="Peters L."/>
            <person name="Mikhailova N."/>
            <person name="Chertkov O."/>
            <person name="Kyrpides N."/>
            <person name="Mavromatis K."/>
            <person name="Ivanova N."/>
            <person name="Brettin T."/>
            <person name="Detter J.C."/>
            <person name="Han C."/>
            <person name="Larimer F."/>
            <person name="Land M."/>
            <person name="Hauser L."/>
            <person name="Markowitz V."/>
            <person name="Cheng J.-F."/>
            <person name="Hugenholtz P."/>
            <person name="Woyke T."/>
            <person name="Wu D."/>
            <person name="Gronow S."/>
            <person name="Wellnitz S."/>
            <person name="Brambilla E."/>
            <person name="Klenk H.-P."/>
            <person name="Eisen J.A."/>
        </authorList>
    </citation>
    <scope>NUCLEOTIDE SEQUENCE [LARGE SCALE GENOMIC DNA]</scope>
    <source>
        <strain evidence="1">DSM 3688</strain>
    </source>
</reference>
<dbReference type="EMBL" id="CP003368">
    <property type="protein sequence ID" value="AGB28661.1"/>
    <property type="molecule type" value="Genomic_DNA"/>
</dbReference>
<dbReference type="PATRIC" id="fig|908937.9.peg.1402"/>
<dbReference type="STRING" id="908937.Prede_1340"/>
<protein>
    <submittedName>
        <fullName evidence="2">Uncharacterized protein</fullName>
    </submittedName>
</protein>
<accession>F9D2Y7</accession>